<dbReference type="PROSITE" id="PS51404">
    <property type="entry name" value="DYP_PEROXIDASE"/>
    <property type="match status" value="1"/>
</dbReference>
<dbReference type="Proteomes" id="UP000215902">
    <property type="component" value="Unassembled WGS sequence"/>
</dbReference>
<dbReference type="GO" id="GO:0004601">
    <property type="term" value="F:peroxidase activity"/>
    <property type="evidence" value="ECO:0007669"/>
    <property type="project" value="UniProtKB-KW"/>
</dbReference>
<name>A0A267FRU4_9PLAT</name>
<dbReference type="EMBL" id="NIVC01000816">
    <property type="protein sequence ID" value="PAA76486.1"/>
    <property type="molecule type" value="Genomic_DNA"/>
</dbReference>
<dbReference type="Pfam" id="PF20628">
    <property type="entry name" value="Dyp_perox_C"/>
    <property type="match status" value="1"/>
</dbReference>
<feature type="non-terminal residue" evidence="7">
    <location>
        <position position="1"/>
    </location>
</feature>
<comment type="cofactor">
    <cofactor evidence="1">
        <name>heme b</name>
        <dbReference type="ChEBI" id="CHEBI:60344"/>
    </cofactor>
</comment>
<keyword evidence="4" id="KW-0560">Oxidoreductase</keyword>
<dbReference type="GO" id="GO:0046872">
    <property type="term" value="F:metal ion binding"/>
    <property type="evidence" value="ECO:0007669"/>
    <property type="project" value="UniProtKB-KW"/>
</dbReference>
<dbReference type="AlphaFoldDB" id="A0A267FRU4"/>
<dbReference type="NCBIfam" id="TIGR01413">
    <property type="entry name" value="Dyp_perox_fam"/>
    <property type="match status" value="1"/>
</dbReference>
<dbReference type="PANTHER" id="PTHR30521">
    <property type="entry name" value="DEFERROCHELATASE/PEROXIDASE"/>
    <property type="match status" value="1"/>
</dbReference>
<gene>
    <name evidence="7" type="ORF">BOX15_Mlig007230g1</name>
</gene>
<dbReference type="GO" id="GO:0020037">
    <property type="term" value="F:heme binding"/>
    <property type="evidence" value="ECO:0007669"/>
    <property type="project" value="InterPro"/>
</dbReference>
<feature type="domain" description="Dyp-type peroxidase C-terminal" evidence="6">
    <location>
        <begin position="222"/>
        <end position="377"/>
    </location>
</feature>
<dbReference type="InterPro" id="IPR011008">
    <property type="entry name" value="Dimeric_a/b-barrel"/>
</dbReference>
<evidence type="ECO:0000256" key="2">
    <source>
        <dbReference type="ARBA" id="ARBA00022559"/>
    </source>
</evidence>
<evidence type="ECO:0000256" key="3">
    <source>
        <dbReference type="ARBA" id="ARBA00022723"/>
    </source>
</evidence>
<proteinExistence type="predicted"/>
<accession>A0A267FRU4</accession>
<dbReference type="GO" id="GO:0005829">
    <property type="term" value="C:cytosol"/>
    <property type="evidence" value="ECO:0007669"/>
    <property type="project" value="TreeGrafter"/>
</dbReference>
<evidence type="ECO:0000259" key="6">
    <source>
        <dbReference type="Pfam" id="PF20628"/>
    </source>
</evidence>
<sequence length="384" mass="41706">SSLCTLEAMLNRCRLVAATAARLGCRRGLSSGGAPPPPRPSRLLLAAAATVAFVDQRRRLAALPGGALTAVTAAAASDNVQPTVYSETKDHALYLTIHLDPRADKREVLRVAANLQKLVDKVCPPDLRDESDETWAGVGFGYSFYRAAVGQSGSAASVDFSYPHRRGALGELPSTGGDLFIHAKSNQVSKLFELCQAVTAAMPKGSVRSFEDIYSFVYRNGRDLSGFIDGTENAADEESRKQIAVARGGGSFVITQRWIHDLAKIRDSKPAELESFVGRDITDSTELRRKSISSHVARMTGGNAFEQKKQFEIVRQSMPYGTVSGESGLFFIAYAASPDNFNFMLDRMVGKGSDSHSDDIMRITRCVAGNYWYFPPTSELAKFA</sequence>
<comment type="caution">
    <text evidence="7">The sequence shown here is derived from an EMBL/GenBank/DDBJ whole genome shotgun (WGS) entry which is preliminary data.</text>
</comment>
<keyword evidence="8" id="KW-1185">Reference proteome</keyword>
<dbReference type="InterPro" id="IPR006314">
    <property type="entry name" value="Dyp_peroxidase"/>
</dbReference>
<evidence type="ECO:0000313" key="8">
    <source>
        <dbReference type="Proteomes" id="UP000215902"/>
    </source>
</evidence>
<dbReference type="SUPFAM" id="SSF54909">
    <property type="entry name" value="Dimeric alpha+beta barrel"/>
    <property type="match status" value="1"/>
</dbReference>
<dbReference type="PANTHER" id="PTHR30521:SF0">
    <property type="entry name" value="DYP-TYPE PEROXIDASE FAMILY PROTEIN"/>
    <property type="match status" value="1"/>
</dbReference>
<evidence type="ECO:0000256" key="4">
    <source>
        <dbReference type="ARBA" id="ARBA00023002"/>
    </source>
</evidence>
<dbReference type="STRING" id="282301.A0A267FRU4"/>
<keyword evidence="2" id="KW-0575">Peroxidase</keyword>
<evidence type="ECO:0000256" key="1">
    <source>
        <dbReference type="ARBA" id="ARBA00001970"/>
    </source>
</evidence>
<organism evidence="7 8">
    <name type="scientific">Macrostomum lignano</name>
    <dbReference type="NCBI Taxonomy" id="282301"/>
    <lineage>
        <taxon>Eukaryota</taxon>
        <taxon>Metazoa</taxon>
        <taxon>Spiralia</taxon>
        <taxon>Lophotrochozoa</taxon>
        <taxon>Platyhelminthes</taxon>
        <taxon>Rhabditophora</taxon>
        <taxon>Macrostomorpha</taxon>
        <taxon>Macrostomida</taxon>
        <taxon>Macrostomidae</taxon>
        <taxon>Macrostomum</taxon>
    </lineage>
</organism>
<dbReference type="InterPro" id="IPR048328">
    <property type="entry name" value="Dyp_perox_C"/>
</dbReference>
<evidence type="ECO:0000313" key="7">
    <source>
        <dbReference type="EMBL" id="PAA76486.1"/>
    </source>
</evidence>
<keyword evidence="3" id="KW-0479">Metal-binding</keyword>
<protein>
    <recommendedName>
        <fullName evidence="6">Dyp-type peroxidase C-terminal domain-containing protein</fullName>
    </recommendedName>
</protein>
<dbReference type="OrthoDB" id="76259at2759"/>
<keyword evidence="5" id="KW-0408">Iron</keyword>
<evidence type="ECO:0000256" key="5">
    <source>
        <dbReference type="ARBA" id="ARBA00023004"/>
    </source>
</evidence>
<reference evidence="7 8" key="1">
    <citation type="submission" date="2017-06" db="EMBL/GenBank/DDBJ databases">
        <title>A platform for efficient transgenesis in Macrostomum lignano, a flatworm model organism for stem cell research.</title>
        <authorList>
            <person name="Berezikov E."/>
        </authorList>
    </citation>
    <scope>NUCLEOTIDE SEQUENCE [LARGE SCALE GENOMIC DNA]</scope>
    <source>
        <strain evidence="7">DV1</strain>
        <tissue evidence="7">Whole organism</tissue>
    </source>
</reference>